<keyword evidence="14" id="KW-0239">DNA-directed DNA polymerase</keyword>
<dbReference type="Pfam" id="PF14223">
    <property type="entry name" value="Retrotran_gag_2"/>
    <property type="match status" value="1"/>
</dbReference>
<dbReference type="Proteomes" id="UP000499080">
    <property type="component" value="Unassembled WGS sequence"/>
</dbReference>
<evidence type="ECO:0000313" key="23">
    <source>
        <dbReference type="EMBL" id="GBN36166.1"/>
    </source>
</evidence>
<keyword evidence="4" id="KW-0540">Nuclease</keyword>
<dbReference type="InterPro" id="IPR043502">
    <property type="entry name" value="DNA/RNA_pol_sf"/>
</dbReference>
<evidence type="ECO:0000256" key="16">
    <source>
        <dbReference type="ARBA" id="ARBA00023172"/>
    </source>
</evidence>
<name>A0A4Y2NB69_ARAVE</name>
<evidence type="ECO:0000256" key="3">
    <source>
        <dbReference type="ARBA" id="ARBA00022670"/>
    </source>
</evidence>
<dbReference type="CDD" id="cd09272">
    <property type="entry name" value="RNase_HI_RT_Ty1"/>
    <property type="match status" value="1"/>
</dbReference>
<evidence type="ECO:0000256" key="9">
    <source>
        <dbReference type="ARBA" id="ARBA00022801"/>
    </source>
</evidence>
<keyword evidence="6" id="KW-0547">Nucleotide-binding</keyword>
<evidence type="ECO:0000256" key="4">
    <source>
        <dbReference type="ARBA" id="ARBA00022722"/>
    </source>
</evidence>
<dbReference type="InterPro" id="IPR036397">
    <property type="entry name" value="RNaseH_sf"/>
</dbReference>
<dbReference type="GO" id="GO:0004519">
    <property type="term" value="F:endonuclease activity"/>
    <property type="evidence" value="ECO:0007669"/>
    <property type="project" value="UniProtKB-KW"/>
</dbReference>
<evidence type="ECO:0000256" key="18">
    <source>
        <dbReference type="PROSITE-ProRule" id="PRU00047"/>
    </source>
</evidence>
<evidence type="ECO:0000256" key="1">
    <source>
        <dbReference type="ARBA" id="ARBA00002180"/>
    </source>
</evidence>
<keyword evidence="17" id="KW-0511">Multifunctional enzyme</keyword>
<dbReference type="EMBL" id="BGPR01127002">
    <property type="protein sequence ID" value="GBN36162.1"/>
    <property type="molecule type" value="Genomic_DNA"/>
</dbReference>
<keyword evidence="18" id="KW-0863">Zinc-finger</keyword>
<dbReference type="SMART" id="SM00343">
    <property type="entry name" value="ZnF_C2HC"/>
    <property type="match status" value="2"/>
</dbReference>
<dbReference type="InterPro" id="IPR036875">
    <property type="entry name" value="Znf_CCHC_sf"/>
</dbReference>
<dbReference type="GO" id="GO:0003887">
    <property type="term" value="F:DNA-directed DNA polymerase activity"/>
    <property type="evidence" value="ECO:0007669"/>
    <property type="project" value="UniProtKB-KW"/>
</dbReference>
<evidence type="ECO:0000313" key="22">
    <source>
        <dbReference type="EMBL" id="GBN36162.1"/>
    </source>
</evidence>
<dbReference type="Pfam" id="PF07727">
    <property type="entry name" value="RVT_2"/>
    <property type="match status" value="1"/>
</dbReference>
<evidence type="ECO:0000313" key="24">
    <source>
        <dbReference type="Proteomes" id="UP000499080"/>
    </source>
</evidence>
<dbReference type="GO" id="GO:0005524">
    <property type="term" value="F:ATP binding"/>
    <property type="evidence" value="ECO:0007669"/>
    <property type="project" value="UniProtKB-KW"/>
</dbReference>
<proteinExistence type="predicted"/>
<keyword evidence="18" id="KW-0862">Zinc</keyword>
<keyword evidence="14" id="KW-0548">Nucleotidyltransferase</keyword>
<keyword evidence="15" id="KW-0917">Virion maturation</keyword>
<dbReference type="OrthoDB" id="413361at2759"/>
<dbReference type="InterPro" id="IPR012337">
    <property type="entry name" value="RNaseH-like_sf"/>
</dbReference>
<dbReference type="InterPro" id="IPR001878">
    <property type="entry name" value="Znf_CCHC"/>
</dbReference>
<keyword evidence="10" id="KW-0067">ATP-binding</keyword>
<comment type="caution">
    <text evidence="22">The sequence shown here is derived from an EMBL/GenBank/DDBJ whole genome shotgun (WGS) entry which is preliminary data.</text>
</comment>
<evidence type="ECO:0000256" key="8">
    <source>
        <dbReference type="ARBA" id="ARBA00022759"/>
    </source>
</evidence>
<keyword evidence="5" id="KW-0479">Metal-binding</keyword>
<dbReference type="Pfam" id="PF25597">
    <property type="entry name" value="SH3_retrovirus"/>
    <property type="match status" value="1"/>
</dbReference>
<dbReference type="InterPro" id="IPR057670">
    <property type="entry name" value="SH3_retrovirus"/>
</dbReference>
<evidence type="ECO:0000256" key="12">
    <source>
        <dbReference type="ARBA" id="ARBA00022908"/>
    </source>
</evidence>
<protein>
    <submittedName>
        <fullName evidence="22">Retrovirus-related Pol polyprotein from transposon TNT 1-94</fullName>
    </submittedName>
</protein>
<keyword evidence="24" id="KW-1185">Reference proteome</keyword>
<evidence type="ECO:0000256" key="19">
    <source>
        <dbReference type="SAM" id="MobiDB-lite"/>
    </source>
</evidence>
<dbReference type="PROSITE" id="PS50994">
    <property type="entry name" value="INTEGRASE"/>
    <property type="match status" value="1"/>
</dbReference>
<keyword evidence="8" id="KW-0255">Endonuclease</keyword>
<dbReference type="Pfam" id="PF00665">
    <property type="entry name" value="rve"/>
    <property type="match status" value="1"/>
</dbReference>
<dbReference type="GO" id="GO:0015074">
    <property type="term" value="P:DNA integration"/>
    <property type="evidence" value="ECO:0007669"/>
    <property type="project" value="UniProtKB-KW"/>
</dbReference>
<feature type="domain" description="Integrase catalytic" evidence="21">
    <location>
        <begin position="448"/>
        <end position="609"/>
    </location>
</feature>
<dbReference type="SUPFAM" id="SSF53098">
    <property type="entry name" value="Ribonuclease H-like"/>
    <property type="match status" value="1"/>
</dbReference>
<dbReference type="PANTHER" id="PTHR42648">
    <property type="entry name" value="TRANSPOSASE, PUTATIVE-RELATED"/>
    <property type="match status" value="1"/>
</dbReference>
<keyword evidence="14" id="KW-0808">Transferase</keyword>
<dbReference type="AlphaFoldDB" id="A0A4Y2NB69"/>
<dbReference type="Gene3D" id="3.30.420.10">
    <property type="entry name" value="Ribonuclease H-like superfamily/Ribonuclease H"/>
    <property type="match status" value="2"/>
</dbReference>
<keyword evidence="9" id="KW-0378">Hydrolase</keyword>
<dbReference type="EMBL" id="BGPR01127003">
    <property type="protein sequence ID" value="GBN36166.1"/>
    <property type="molecule type" value="Genomic_DNA"/>
</dbReference>
<evidence type="ECO:0000256" key="17">
    <source>
        <dbReference type="ARBA" id="ARBA00023268"/>
    </source>
</evidence>
<feature type="compositionally biased region" description="Acidic residues" evidence="19">
    <location>
        <begin position="689"/>
        <end position="702"/>
    </location>
</feature>
<dbReference type="InterPro" id="IPR039537">
    <property type="entry name" value="Retrotran_Ty1/copia-like"/>
</dbReference>
<keyword evidence="3" id="KW-0645">Protease</keyword>
<evidence type="ECO:0000256" key="7">
    <source>
        <dbReference type="ARBA" id="ARBA00022750"/>
    </source>
</evidence>
<evidence type="ECO:0000256" key="14">
    <source>
        <dbReference type="ARBA" id="ARBA00022932"/>
    </source>
</evidence>
<keyword evidence="11" id="KW-0460">Magnesium</keyword>
<evidence type="ECO:0000256" key="6">
    <source>
        <dbReference type="ARBA" id="ARBA00022741"/>
    </source>
</evidence>
<gene>
    <name evidence="22" type="primary">POLX_1880</name>
    <name evidence="23" type="synonym">POLX_509</name>
    <name evidence="22" type="ORF">AVEN_28061_1</name>
    <name evidence="23" type="ORF">AVEN_28551_1</name>
</gene>
<keyword evidence="13" id="KW-0695">RNA-directed DNA polymerase</keyword>
<dbReference type="SUPFAM" id="SSF56672">
    <property type="entry name" value="DNA/RNA polymerases"/>
    <property type="match status" value="1"/>
</dbReference>
<dbReference type="GO" id="GO:0006508">
    <property type="term" value="P:proteolysis"/>
    <property type="evidence" value="ECO:0007669"/>
    <property type="project" value="UniProtKB-KW"/>
</dbReference>
<dbReference type="PANTHER" id="PTHR42648:SF11">
    <property type="entry name" value="TRANSPOSON TY4-P GAG-POL POLYPROTEIN"/>
    <property type="match status" value="1"/>
</dbReference>
<dbReference type="SUPFAM" id="SSF57756">
    <property type="entry name" value="Retrovirus zinc finger-like domains"/>
    <property type="match status" value="1"/>
</dbReference>
<keyword evidence="2" id="KW-1188">Viral release from host cell</keyword>
<sequence length="1251" mass="142342">MALNREYTVAPFDGANFSVWNRRVKAIFAAKELDDFLEKEADATNDTEVSKSKKAYAILLTLLDDKILSSLQKEDTAFKIWKALISTYEAKGAVNQILTRKRLATIRKSKETSMRQHIDEILKLVSDLRVSGAEVSDIDSIVYILMSLPKEYESVKVALENQPNVNLTLEFVTQRLIDSEALMNDSKFVDKSSIKYPTDNVTFAAKYKKLVCNFCSRKGHTSKFCRLKTSKCFSCGKAGHYKRDCLVSKTAAYSGARHSAYEITFAAGTLNEDKFIIDSGATSHMCSRKEWFSSLEPASGIIKCASKSAVLQVEGIGIIRGEISNNVNLNLKDVLYVPNLNGQLLSVQKIEAAGFCVIFKKEEVFLEKENKCLLFGHRKNCGQYISDFIPHCEIALKSDIDDLWHRRCGHSCNQSLKQLGLPTISSFCEVCTRAKQCATPVGKGPRRRETVPMVMIHTDICGPIVPNTFAGEQYFMSLIDDYSRFTEVRLLKRKSDAASELKNFCQLNPSVKKIRCDNGKEYVDGEFLKFANEAGIKIDPSPPYTPCLNGVAERANRSLLEKGRAMIFESNLPKNFWGFAVLTAAYINNRMPNTSIDGHTPYYLKYNTHADLKNLRVFGCDAYTLIPNSQRKKLDDKCKKMIFIGYSLMGYRLLDPTTKRIIISKNVKFNEEKKSSNDFNYVPPNIDGSELDAENESEESEIDIFVPSTEQSEDTSEGTVRKSSRKKKHPIRFPESEIYQAMLSQEETLKFDDISTLPHNEQQNWKAALDEEMESMKENDVWDLEELPMDRKAISCRWVLRKKRDGKYKARLVARGFMQKEGVDYFETFSPVISMPALRLLLIIMLNENSNVLVLDVKTAFLNGELNETIYMDQPKGYDDNTGRKCKLKKSLYGLKQAPRQWYQKFLNFVNKLGFKQLNSESCIFIRQVNSNKIFMALYVDDLLLGGSDVQEINVIVDMLSKEFKMSKSEKASEFLGIRIEFTSDNLFLDQESYILRLLKKYKMLDCNPCSIPIETKATAATFEKGNHFNGPYRELVGSLLYLAYVSRPDILFAVNCLSQLQEHPTDAAWCALKKILRYLKGTAKMKINYKKCNLYDSDLSLYVDADWGSNSNDRKSISGYLIMFCNNPILWCVNKQKCIALSSTEAEIIALSKGVQDLLWIKGIASEIVCVKNLMVYEDNQSCIKCIANENNFGRMKHIDIKLKFIRDIVSRNKIKIEYISTGNQIADMLTKALPKTKFCELLKLCNFKI</sequence>
<keyword evidence="12" id="KW-0229">DNA integration</keyword>
<organism evidence="22 24">
    <name type="scientific">Araneus ventricosus</name>
    <name type="common">Orbweaver spider</name>
    <name type="synonym">Epeira ventricosa</name>
    <dbReference type="NCBI Taxonomy" id="182803"/>
    <lineage>
        <taxon>Eukaryota</taxon>
        <taxon>Metazoa</taxon>
        <taxon>Ecdysozoa</taxon>
        <taxon>Arthropoda</taxon>
        <taxon>Chelicerata</taxon>
        <taxon>Arachnida</taxon>
        <taxon>Araneae</taxon>
        <taxon>Araneomorphae</taxon>
        <taxon>Entelegynae</taxon>
        <taxon>Araneoidea</taxon>
        <taxon>Araneidae</taxon>
        <taxon>Araneus</taxon>
    </lineage>
</organism>
<evidence type="ECO:0000256" key="15">
    <source>
        <dbReference type="ARBA" id="ARBA00023113"/>
    </source>
</evidence>
<reference evidence="22 24" key="1">
    <citation type="journal article" date="2019" name="Sci. Rep.">
        <title>Orb-weaving spider Araneus ventricosus genome elucidates the spidroin gene catalogue.</title>
        <authorList>
            <person name="Kono N."/>
            <person name="Nakamura H."/>
            <person name="Ohtoshi R."/>
            <person name="Moran D.A.P."/>
            <person name="Shinohara A."/>
            <person name="Yoshida Y."/>
            <person name="Fujiwara M."/>
            <person name="Mori M."/>
            <person name="Tomita M."/>
            <person name="Arakawa K."/>
        </authorList>
    </citation>
    <scope>NUCLEOTIDE SEQUENCE [LARGE SCALE GENOMIC DNA]</scope>
</reference>
<feature type="region of interest" description="Disordered" evidence="19">
    <location>
        <begin position="679"/>
        <end position="728"/>
    </location>
</feature>
<evidence type="ECO:0000256" key="2">
    <source>
        <dbReference type="ARBA" id="ARBA00022612"/>
    </source>
</evidence>
<comment type="function">
    <text evidence="1">The aspartyl protease (PR) mediates the proteolytic cleavages of the Gag and Gag-Pol polyproteins after assembly of the VLP.</text>
</comment>
<dbReference type="GO" id="GO:0042575">
    <property type="term" value="C:DNA polymerase complex"/>
    <property type="evidence" value="ECO:0007669"/>
    <property type="project" value="UniProtKB-ARBA"/>
</dbReference>
<accession>A0A4Y2NB69</accession>
<dbReference type="Gene3D" id="4.10.60.10">
    <property type="entry name" value="Zinc finger, CCHC-type"/>
    <property type="match status" value="1"/>
</dbReference>
<dbReference type="InterPro" id="IPR054722">
    <property type="entry name" value="PolX-like_BBD"/>
</dbReference>
<dbReference type="PROSITE" id="PS50158">
    <property type="entry name" value="ZF_CCHC"/>
    <property type="match status" value="1"/>
</dbReference>
<evidence type="ECO:0000259" key="21">
    <source>
        <dbReference type="PROSITE" id="PS50994"/>
    </source>
</evidence>
<evidence type="ECO:0000256" key="5">
    <source>
        <dbReference type="ARBA" id="ARBA00022723"/>
    </source>
</evidence>
<evidence type="ECO:0000259" key="20">
    <source>
        <dbReference type="PROSITE" id="PS50158"/>
    </source>
</evidence>
<dbReference type="GO" id="GO:0003676">
    <property type="term" value="F:nucleic acid binding"/>
    <property type="evidence" value="ECO:0007669"/>
    <property type="project" value="InterPro"/>
</dbReference>
<dbReference type="InterPro" id="IPR013103">
    <property type="entry name" value="RVT_2"/>
</dbReference>
<dbReference type="GO" id="GO:0003964">
    <property type="term" value="F:RNA-directed DNA polymerase activity"/>
    <property type="evidence" value="ECO:0007669"/>
    <property type="project" value="UniProtKB-KW"/>
</dbReference>
<evidence type="ECO:0000256" key="11">
    <source>
        <dbReference type="ARBA" id="ARBA00022842"/>
    </source>
</evidence>
<dbReference type="GO" id="GO:0006310">
    <property type="term" value="P:DNA recombination"/>
    <property type="evidence" value="ECO:0007669"/>
    <property type="project" value="UniProtKB-KW"/>
</dbReference>
<keyword evidence="7" id="KW-0064">Aspartyl protease</keyword>
<evidence type="ECO:0000256" key="13">
    <source>
        <dbReference type="ARBA" id="ARBA00022918"/>
    </source>
</evidence>
<dbReference type="Pfam" id="PF22936">
    <property type="entry name" value="Pol_BBD"/>
    <property type="match status" value="1"/>
</dbReference>
<dbReference type="InterPro" id="IPR001584">
    <property type="entry name" value="Integrase_cat-core"/>
</dbReference>
<keyword evidence="16" id="KW-0233">DNA recombination</keyword>
<evidence type="ECO:0000256" key="10">
    <source>
        <dbReference type="ARBA" id="ARBA00022840"/>
    </source>
</evidence>
<dbReference type="GO" id="GO:0008270">
    <property type="term" value="F:zinc ion binding"/>
    <property type="evidence" value="ECO:0007669"/>
    <property type="project" value="UniProtKB-KW"/>
</dbReference>
<dbReference type="GO" id="GO:0004190">
    <property type="term" value="F:aspartic-type endopeptidase activity"/>
    <property type="evidence" value="ECO:0007669"/>
    <property type="project" value="UniProtKB-KW"/>
</dbReference>
<feature type="domain" description="CCHC-type" evidence="20">
    <location>
        <begin position="231"/>
        <end position="245"/>
    </location>
</feature>